<dbReference type="AlphaFoldDB" id="A0A1F7V5T4"/>
<organism evidence="1 2">
    <name type="scientific">Candidatus Uhrbacteria bacterium RIFCSPLOWO2_02_FULL_48_12</name>
    <dbReference type="NCBI Taxonomy" id="1802407"/>
    <lineage>
        <taxon>Bacteria</taxon>
        <taxon>Candidatus Uhriibacteriota</taxon>
    </lineage>
</organism>
<dbReference type="EMBL" id="MGEP01000059">
    <property type="protein sequence ID" value="OGL85823.1"/>
    <property type="molecule type" value="Genomic_DNA"/>
</dbReference>
<gene>
    <name evidence="1" type="ORF">A3I40_01465</name>
</gene>
<sequence length="67" mass="7516">MDMSGVRDLAKESPIYGACDRVRGSLIELKQLIGNGNRLGEDDRNLVIDLLSRELSMWANAILDRLK</sequence>
<comment type="caution">
    <text evidence="1">The sequence shown here is derived from an EMBL/GenBank/DDBJ whole genome shotgun (WGS) entry which is preliminary data.</text>
</comment>
<protein>
    <submittedName>
        <fullName evidence="1">Uncharacterized protein</fullName>
    </submittedName>
</protein>
<dbReference type="STRING" id="1802407.A3I40_01465"/>
<accession>A0A1F7V5T4</accession>
<name>A0A1F7V5T4_9BACT</name>
<proteinExistence type="predicted"/>
<reference evidence="1 2" key="1">
    <citation type="journal article" date="2016" name="Nat. Commun.">
        <title>Thousands of microbial genomes shed light on interconnected biogeochemical processes in an aquifer system.</title>
        <authorList>
            <person name="Anantharaman K."/>
            <person name="Brown C.T."/>
            <person name="Hug L.A."/>
            <person name="Sharon I."/>
            <person name="Castelle C.J."/>
            <person name="Probst A.J."/>
            <person name="Thomas B.C."/>
            <person name="Singh A."/>
            <person name="Wilkins M.J."/>
            <person name="Karaoz U."/>
            <person name="Brodie E.L."/>
            <person name="Williams K.H."/>
            <person name="Hubbard S.S."/>
            <person name="Banfield J.F."/>
        </authorList>
    </citation>
    <scope>NUCLEOTIDE SEQUENCE [LARGE SCALE GENOMIC DNA]</scope>
</reference>
<evidence type="ECO:0000313" key="1">
    <source>
        <dbReference type="EMBL" id="OGL85823.1"/>
    </source>
</evidence>
<dbReference type="Proteomes" id="UP000178723">
    <property type="component" value="Unassembled WGS sequence"/>
</dbReference>
<evidence type="ECO:0000313" key="2">
    <source>
        <dbReference type="Proteomes" id="UP000178723"/>
    </source>
</evidence>